<organism evidence="2 3">
    <name type="scientific">Belliella aquatica</name>
    <dbReference type="NCBI Taxonomy" id="1323734"/>
    <lineage>
        <taxon>Bacteria</taxon>
        <taxon>Pseudomonadati</taxon>
        <taxon>Bacteroidota</taxon>
        <taxon>Cytophagia</taxon>
        <taxon>Cytophagales</taxon>
        <taxon>Cyclobacteriaceae</taxon>
        <taxon>Belliella</taxon>
    </lineage>
</organism>
<dbReference type="Pfam" id="PF05565">
    <property type="entry name" value="Sipho_Gp157"/>
    <property type="match status" value="1"/>
</dbReference>
<dbReference type="Proteomes" id="UP000635885">
    <property type="component" value="Unassembled WGS sequence"/>
</dbReference>
<keyword evidence="1" id="KW-0175">Coiled coil</keyword>
<accession>A0ABQ1MAG3</accession>
<reference evidence="3" key="1">
    <citation type="journal article" date="2019" name="Int. J. Syst. Evol. Microbiol.">
        <title>The Global Catalogue of Microorganisms (GCM) 10K type strain sequencing project: providing services to taxonomists for standard genome sequencing and annotation.</title>
        <authorList>
            <consortium name="The Broad Institute Genomics Platform"/>
            <consortium name="The Broad Institute Genome Sequencing Center for Infectious Disease"/>
            <person name="Wu L."/>
            <person name="Ma J."/>
        </authorList>
    </citation>
    <scope>NUCLEOTIDE SEQUENCE [LARGE SCALE GENOMIC DNA]</scope>
    <source>
        <strain evidence="3">CGMCC 1.12479</strain>
    </source>
</reference>
<dbReference type="EMBL" id="BMFD01000003">
    <property type="protein sequence ID" value="GGC35360.1"/>
    <property type="molecule type" value="Genomic_DNA"/>
</dbReference>
<protein>
    <recommendedName>
        <fullName evidence="4">Siphovirus Gp157</fullName>
    </recommendedName>
</protein>
<keyword evidence="3" id="KW-1185">Reference proteome</keyword>
<gene>
    <name evidence="2" type="ORF">GCM10010993_12850</name>
</gene>
<name>A0ABQ1MAG3_9BACT</name>
<comment type="caution">
    <text evidence="2">The sequence shown here is derived from an EMBL/GenBank/DDBJ whole genome shotgun (WGS) entry which is preliminary data.</text>
</comment>
<evidence type="ECO:0000256" key="1">
    <source>
        <dbReference type="SAM" id="Coils"/>
    </source>
</evidence>
<proteinExistence type="predicted"/>
<evidence type="ECO:0000313" key="3">
    <source>
        <dbReference type="Proteomes" id="UP000635885"/>
    </source>
</evidence>
<sequence>MGNVSLFEITREHVEIMALIESNEGLIDEEISQALKINRDSLESKSLNYVKIIKHCESEIQRAKEAEKQIHEFVKRKNNIATRLKENLEQAIGRFGSIETGFYKLSLRKSDQVIIENESIIPEEYLSTKTISVPEKLKIKSSLKENKDVPGTYLMTKYNLQIK</sequence>
<feature type="coiled-coil region" evidence="1">
    <location>
        <begin position="56"/>
        <end position="94"/>
    </location>
</feature>
<evidence type="ECO:0000313" key="2">
    <source>
        <dbReference type="EMBL" id="GGC35360.1"/>
    </source>
</evidence>
<dbReference type="InterPro" id="IPR008840">
    <property type="entry name" value="Sipho_Gp157"/>
</dbReference>
<dbReference type="RefSeq" id="WP_188440869.1">
    <property type="nucleotide sequence ID" value="NZ_BMFD01000003.1"/>
</dbReference>
<evidence type="ECO:0008006" key="4">
    <source>
        <dbReference type="Google" id="ProtNLM"/>
    </source>
</evidence>